<name>A0A0K0EDP1_STRER</name>
<dbReference type="Gene3D" id="3.40.390.10">
    <property type="entry name" value="Collagenase (Catalytic Domain)"/>
    <property type="match status" value="1"/>
</dbReference>
<dbReference type="GO" id="GO:0006508">
    <property type="term" value="P:proteolysis"/>
    <property type="evidence" value="ECO:0007669"/>
    <property type="project" value="UniProtKB-KW"/>
</dbReference>
<keyword evidence="6 15" id="KW-0645">Protease</keyword>
<dbReference type="GO" id="GO:0003735">
    <property type="term" value="F:structural constituent of ribosome"/>
    <property type="evidence" value="ECO:0007669"/>
    <property type="project" value="InterPro"/>
</dbReference>
<dbReference type="GO" id="GO:1990904">
    <property type="term" value="C:ribonucleoprotein complex"/>
    <property type="evidence" value="ECO:0007669"/>
    <property type="project" value="UniProtKB-KW"/>
</dbReference>
<evidence type="ECO:0000256" key="1">
    <source>
        <dbReference type="ARBA" id="ARBA00003684"/>
    </source>
</evidence>
<keyword evidence="10" id="KW-0689">Ribosomal protein</keyword>
<dbReference type="InterPro" id="IPR010979">
    <property type="entry name" value="Ribosomal_uS13-like_H2TH"/>
</dbReference>
<dbReference type="Gene3D" id="1.10.1370.10">
    <property type="entry name" value="Neurolysin, domain 3"/>
    <property type="match status" value="1"/>
</dbReference>
<dbReference type="WBParaSite" id="TCONS_00009551.p1">
    <property type="protein sequence ID" value="TCONS_00009551.p1"/>
    <property type="gene ID" value="XLOC_007347"/>
</dbReference>
<evidence type="ECO:0000256" key="3">
    <source>
        <dbReference type="ARBA" id="ARBA00006040"/>
    </source>
</evidence>
<evidence type="ECO:0000256" key="2">
    <source>
        <dbReference type="ARBA" id="ARBA00004496"/>
    </source>
</evidence>
<evidence type="ECO:0000256" key="9">
    <source>
        <dbReference type="ARBA" id="ARBA00022833"/>
    </source>
</evidence>
<protein>
    <recommendedName>
        <fullName evidence="13">Small ribosomal subunit protein uS13</fullName>
    </recommendedName>
    <alternativeName>
        <fullName evidence="14">40S ribosomal protein S18</fullName>
    </alternativeName>
</protein>
<dbReference type="InterPro" id="IPR045090">
    <property type="entry name" value="Pept_M3A_M3B"/>
</dbReference>
<dbReference type="FunFam" id="4.10.910.10:FF:000002">
    <property type="entry name" value="40S ribosomal protein S18"/>
    <property type="match status" value="1"/>
</dbReference>
<dbReference type="PROSITE" id="PS00646">
    <property type="entry name" value="RIBOSOMAL_S13_1"/>
    <property type="match status" value="1"/>
</dbReference>
<dbReference type="PROSITE" id="PS50159">
    <property type="entry name" value="RIBOSOMAL_S13_2"/>
    <property type="match status" value="1"/>
</dbReference>
<dbReference type="GO" id="GO:0003723">
    <property type="term" value="F:RNA binding"/>
    <property type="evidence" value="ECO:0007669"/>
    <property type="project" value="InterPro"/>
</dbReference>
<keyword evidence="17" id="KW-1185">Reference proteome</keyword>
<comment type="similarity">
    <text evidence="3 15">Belongs to the peptidase M3 family.</text>
</comment>
<evidence type="ECO:0000256" key="15">
    <source>
        <dbReference type="RuleBase" id="RU003435"/>
    </source>
</evidence>
<evidence type="ECO:0000259" key="16">
    <source>
        <dbReference type="Pfam" id="PF01432"/>
    </source>
</evidence>
<evidence type="ECO:0000256" key="5">
    <source>
        <dbReference type="ARBA" id="ARBA00022490"/>
    </source>
</evidence>
<keyword evidence="9 15" id="KW-0862">Zinc</keyword>
<dbReference type="InterPro" id="IPR024079">
    <property type="entry name" value="MetalloPept_cat_dom_sf"/>
</dbReference>
<dbReference type="InterPro" id="IPR001892">
    <property type="entry name" value="Ribosomal_uS13"/>
</dbReference>
<keyword evidence="12" id="KW-0687">Ribonucleoprotein</keyword>
<dbReference type="SUPFAM" id="SSF55486">
    <property type="entry name" value="Metalloproteases ('zincins'), catalytic domain"/>
    <property type="match status" value="1"/>
</dbReference>
<dbReference type="SUPFAM" id="SSF46946">
    <property type="entry name" value="S13-like H2TH domain"/>
    <property type="match status" value="1"/>
</dbReference>
<dbReference type="InterPro" id="IPR024077">
    <property type="entry name" value="Neurolysin/TOP_dom2"/>
</dbReference>
<evidence type="ECO:0000256" key="10">
    <source>
        <dbReference type="ARBA" id="ARBA00022980"/>
    </source>
</evidence>
<dbReference type="Proteomes" id="UP000035681">
    <property type="component" value="Unplaced"/>
</dbReference>
<organism evidence="18">
    <name type="scientific">Strongyloides stercoralis</name>
    <name type="common">Threadworm</name>
    <dbReference type="NCBI Taxonomy" id="6248"/>
    <lineage>
        <taxon>Eukaryota</taxon>
        <taxon>Metazoa</taxon>
        <taxon>Ecdysozoa</taxon>
        <taxon>Nematoda</taxon>
        <taxon>Chromadorea</taxon>
        <taxon>Rhabditida</taxon>
        <taxon>Tylenchina</taxon>
        <taxon>Panagrolaimomorpha</taxon>
        <taxon>Strongyloidoidea</taxon>
        <taxon>Strongyloididae</taxon>
        <taxon>Strongyloides</taxon>
    </lineage>
</organism>
<accession>A0A0K0EDP1</accession>
<dbReference type="PANTHER" id="PTHR11804:SF83">
    <property type="entry name" value="LD37516P"/>
    <property type="match status" value="1"/>
</dbReference>
<comment type="cofactor">
    <cofactor evidence="15">
        <name>Zn(2+)</name>
        <dbReference type="ChEBI" id="CHEBI:29105"/>
    </cofactor>
    <text evidence="15">Binds 1 zinc ion.</text>
</comment>
<evidence type="ECO:0000256" key="12">
    <source>
        <dbReference type="ARBA" id="ARBA00023274"/>
    </source>
</evidence>
<dbReference type="WBParaSite" id="SSTP_0000760300.1">
    <property type="protein sequence ID" value="SSTP_0000760300.1"/>
    <property type="gene ID" value="SSTP_0000760300"/>
</dbReference>
<dbReference type="GO" id="GO:0004222">
    <property type="term" value="F:metalloendopeptidase activity"/>
    <property type="evidence" value="ECO:0007669"/>
    <property type="project" value="InterPro"/>
</dbReference>
<dbReference type="FunFam" id="1.10.8.50:FF:000002">
    <property type="entry name" value="40S ribosomal protein S18"/>
    <property type="match status" value="1"/>
</dbReference>
<keyword evidence="11 15" id="KW-0482">Metalloprotease</keyword>
<keyword evidence="7 15" id="KW-0479">Metal-binding</keyword>
<evidence type="ECO:0000256" key="4">
    <source>
        <dbReference type="ARBA" id="ARBA00008080"/>
    </source>
</evidence>
<evidence type="ECO:0000256" key="13">
    <source>
        <dbReference type="ARBA" id="ARBA00035166"/>
    </source>
</evidence>
<evidence type="ECO:0000256" key="11">
    <source>
        <dbReference type="ARBA" id="ARBA00023049"/>
    </source>
</evidence>
<dbReference type="NCBIfam" id="NF003140">
    <property type="entry name" value="PRK04053.1"/>
    <property type="match status" value="1"/>
</dbReference>
<dbReference type="Gene3D" id="1.10.8.50">
    <property type="match status" value="1"/>
</dbReference>
<feature type="domain" description="Peptidase M3A/M3B catalytic" evidence="16">
    <location>
        <begin position="316"/>
        <end position="768"/>
    </location>
</feature>
<comment type="subcellular location">
    <subcellularLocation>
        <location evidence="2">Cytoplasm</location>
    </subcellularLocation>
</comment>
<keyword evidence="8 15" id="KW-0378">Hydrolase</keyword>
<dbReference type="HAMAP" id="MF_01315">
    <property type="entry name" value="Ribosomal_uS13"/>
    <property type="match status" value="1"/>
</dbReference>
<sequence>MLSRISIATKNSTKIIKNIRFNSTKSLPLIYGKNVNEVIQKRNIIFKMCNETPGRVTGYYTVFPAIPDEDKDNNRFLASIENHEDWPALQSATPREFYQGTVRLIMEYGTTVFNHLEHLEKLFSVDPEVGINYETIIEPMLSQEYDMEYAVHTLALKMLTDWPECTNKEFESDMYHLRILAGREKLSKFCSASFNDALRTMYKNQNVESEKTDNNKWIMRLIENYLLEERASGYDKTDEKTKKLMGSWSKFLDKYHANYIANIMTTNDQVRFTITNKEVIKDAPPHVLKELAVNKEDYENGPWVARLCPSSIMPFIKYCEDRTLRAEAWEKWVSRASFEHDFYNNSLNIEEIRHNNDGFAKTLGYASVSQHRLTNKMAGSPVIVRKFLTELTKRIRPVFLDRLDAWQEYAQKKEMITSKVAAHDLFYICRKEAFDHYGVNELELMNYFSFWETFDNITKIAEHLLNISFTEIADGLEKCHPSVRIFNVVDISKDKHLGRLYVDPFQRKNKRGTWSTLLGRPERKEKNLDKIVYLITSGNEPDAQGNSYLHYTQLEQLLFNIGRSIQLLLSQSPFRDLTIPLEPMYAADWDGADLLPTFFQFFIYKPNLLEAMSTPHALTGERLSEDLANNASLSFSRATLWETYRTLFWSDFDLTIFEMENRKDKFWVNLYRDMYKEYFPFKMNKNDYHPCSFTPIFSRPSHMSMYYRKLWREMLAFDVHATFAQEQEERSTGERLKQTLLYPGSQEPQEELYRKFQGRDPSVGPICDFYDPSVIYNLEDIKEKSHRDGLYTKSLKIQGKMSLVVPEKFQHIHRVMNTNINGNSKVAYALTAIKGCGRRFSFVCCRKADIDLTKRAGELSEEDLEKVVTVMLNPQQYKIPNWFLNRQKDIKDGKSTQAVSSGLDNKLRDDLERMKKIRLHRGLRHYWGLRVRGQHTKTTGRRGRTVGVSKKKGG</sequence>
<dbReference type="GO" id="GO:0046872">
    <property type="term" value="F:metal ion binding"/>
    <property type="evidence" value="ECO:0007669"/>
    <property type="project" value="UniProtKB-UniRule"/>
</dbReference>
<evidence type="ECO:0000256" key="14">
    <source>
        <dbReference type="ARBA" id="ARBA00035468"/>
    </source>
</evidence>
<dbReference type="STRING" id="6248.A0A0K0EDP1"/>
<evidence type="ECO:0000313" key="18">
    <source>
        <dbReference type="WBParaSite" id="SSTP_0000760300.1"/>
    </source>
</evidence>
<dbReference type="PANTHER" id="PTHR11804">
    <property type="entry name" value="PROTEASE M3 THIMET OLIGOPEPTIDASE-RELATED"/>
    <property type="match status" value="1"/>
</dbReference>
<comment type="function">
    <text evidence="1">Located at the top of the head of the 40S subunit, it contacts several helices of the 18S rRNA.</text>
</comment>
<keyword evidence="5" id="KW-0963">Cytoplasm</keyword>
<dbReference type="Pfam" id="PF00416">
    <property type="entry name" value="Ribosomal_S13"/>
    <property type="match status" value="1"/>
</dbReference>
<evidence type="ECO:0000256" key="6">
    <source>
        <dbReference type="ARBA" id="ARBA00022670"/>
    </source>
</evidence>
<comment type="similarity">
    <text evidence="4">Belongs to the universal ribosomal protein uS13 family.</text>
</comment>
<evidence type="ECO:0000256" key="7">
    <source>
        <dbReference type="ARBA" id="ARBA00022723"/>
    </source>
</evidence>
<dbReference type="GO" id="GO:0006412">
    <property type="term" value="P:translation"/>
    <property type="evidence" value="ECO:0007669"/>
    <property type="project" value="InterPro"/>
</dbReference>
<dbReference type="GO" id="GO:0005737">
    <property type="term" value="C:cytoplasm"/>
    <property type="evidence" value="ECO:0007669"/>
    <property type="project" value="UniProtKB-SubCell"/>
</dbReference>
<evidence type="ECO:0000313" key="17">
    <source>
        <dbReference type="Proteomes" id="UP000035681"/>
    </source>
</evidence>
<dbReference type="Gene3D" id="4.10.910.10">
    <property type="entry name" value="30s ribosomal protein s13, domain 2"/>
    <property type="match status" value="1"/>
</dbReference>
<dbReference type="AlphaFoldDB" id="A0A0K0EDP1"/>
<dbReference type="InterPro" id="IPR018269">
    <property type="entry name" value="Ribosomal_uS13_CS"/>
</dbReference>
<dbReference type="InterPro" id="IPR001567">
    <property type="entry name" value="Pept_M3A_M3B_dom"/>
</dbReference>
<evidence type="ECO:0000256" key="8">
    <source>
        <dbReference type="ARBA" id="ARBA00022801"/>
    </source>
</evidence>
<dbReference type="InterPro" id="IPR027437">
    <property type="entry name" value="Rbsml_uS13_C"/>
</dbReference>
<proteinExistence type="inferred from homology"/>
<reference evidence="18" key="1">
    <citation type="submission" date="2015-08" db="UniProtKB">
        <authorList>
            <consortium name="WormBaseParasite"/>
        </authorList>
    </citation>
    <scope>IDENTIFICATION</scope>
</reference>
<dbReference type="GO" id="GO:0005840">
    <property type="term" value="C:ribosome"/>
    <property type="evidence" value="ECO:0007669"/>
    <property type="project" value="UniProtKB-KW"/>
</dbReference>
<dbReference type="Pfam" id="PF01432">
    <property type="entry name" value="Peptidase_M3"/>
    <property type="match status" value="1"/>
</dbReference>